<dbReference type="EMBL" id="GBRH01267539">
    <property type="protein sequence ID" value="JAD30356.1"/>
    <property type="molecule type" value="Transcribed_RNA"/>
</dbReference>
<name>A0A0A8YUR8_ARUDO</name>
<reference evidence="1" key="1">
    <citation type="submission" date="2014-09" db="EMBL/GenBank/DDBJ databases">
        <authorList>
            <person name="Magalhaes I.L.F."/>
            <person name="Oliveira U."/>
            <person name="Santos F.R."/>
            <person name="Vidigal T.H.D.A."/>
            <person name="Brescovit A.D."/>
            <person name="Santos A.J."/>
        </authorList>
    </citation>
    <scope>NUCLEOTIDE SEQUENCE</scope>
    <source>
        <tissue evidence="1">Shoot tissue taken approximately 20 cm above the soil surface</tissue>
    </source>
</reference>
<proteinExistence type="predicted"/>
<dbReference type="AlphaFoldDB" id="A0A0A8YUR8"/>
<sequence length="16" mass="1633">MDLQARREGGEEGAGG</sequence>
<organism evidence="1">
    <name type="scientific">Arundo donax</name>
    <name type="common">Giant reed</name>
    <name type="synonym">Donax arundinaceus</name>
    <dbReference type="NCBI Taxonomy" id="35708"/>
    <lineage>
        <taxon>Eukaryota</taxon>
        <taxon>Viridiplantae</taxon>
        <taxon>Streptophyta</taxon>
        <taxon>Embryophyta</taxon>
        <taxon>Tracheophyta</taxon>
        <taxon>Spermatophyta</taxon>
        <taxon>Magnoliopsida</taxon>
        <taxon>Liliopsida</taxon>
        <taxon>Poales</taxon>
        <taxon>Poaceae</taxon>
        <taxon>PACMAD clade</taxon>
        <taxon>Arundinoideae</taxon>
        <taxon>Arundineae</taxon>
        <taxon>Arundo</taxon>
    </lineage>
</organism>
<accession>A0A0A8YUR8</accession>
<evidence type="ECO:0000313" key="1">
    <source>
        <dbReference type="EMBL" id="JAD30356.1"/>
    </source>
</evidence>
<protein>
    <submittedName>
        <fullName evidence="1">Uncharacterized protein</fullName>
    </submittedName>
</protein>
<reference evidence="1" key="2">
    <citation type="journal article" date="2015" name="Data Brief">
        <title>Shoot transcriptome of the giant reed, Arundo donax.</title>
        <authorList>
            <person name="Barrero R.A."/>
            <person name="Guerrero F.D."/>
            <person name="Moolhuijzen P."/>
            <person name="Goolsby J.A."/>
            <person name="Tidwell J."/>
            <person name="Bellgard S.E."/>
            <person name="Bellgard M.I."/>
        </authorList>
    </citation>
    <scope>NUCLEOTIDE SEQUENCE</scope>
    <source>
        <tissue evidence="1">Shoot tissue taken approximately 20 cm above the soil surface</tissue>
    </source>
</reference>